<gene>
    <name evidence="1" type="primary">g519</name>
    <name evidence="1" type="ORF">NpPPO83_00000519</name>
</gene>
<keyword evidence="2" id="KW-1185">Reference proteome</keyword>
<proteinExistence type="predicted"/>
<reference evidence="1" key="1">
    <citation type="submission" date="2024-09" db="EMBL/GenBank/DDBJ databases">
        <title>Draft Genome Sequences of Neofusicoccum parvum.</title>
        <authorList>
            <person name="Ashida A."/>
            <person name="Camagna M."/>
            <person name="Tanaka A."/>
            <person name="Takemoto D."/>
        </authorList>
    </citation>
    <scope>NUCLEOTIDE SEQUENCE</scope>
    <source>
        <strain evidence="1">PPO83</strain>
    </source>
</reference>
<protein>
    <submittedName>
        <fullName evidence="1">Uncharacterized protein</fullName>
    </submittedName>
</protein>
<name>A0ACB5SJ12_9PEZI</name>
<accession>A0ACB5SJ12</accession>
<comment type="caution">
    <text evidence="1">The sequence shown here is derived from an EMBL/GenBank/DDBJ whole genome shotgun (WGS) entry which is preliminary data.</text>
</comment>
<dbReference type="Proteomes" id="UP001165186">
    <property type="component" value="Unassembled WGS sequence"/>
</dbReference>
<evidence type="ECO:0000313" key="1">
    <source>
        <dbReference type="EMBL" id="GME43014.1"/>
    </source>
</evidence>
<sequence>MDPSSNKVAIIGASIAGAALALSLSRHSIPCRIFEVRSSSVDHFSSGVTITPNGCRVLNSLGVLDRIAPKCFRQEKITYKNSADETVEIVELASRERYGYQFHRLYRKELLAELKIMLEERGIEIEYGTRFERVVSESAEIGVVFELGGGRVEHAAFLVGADGIWSSVRKHISPFLPEYTGTVSVSAHIPTATVPWPDESFSNRYCTIQGKPGALFVIPEVADGSEILVGRQFAHEDLGRDGWETLDADHQRLISLFRVHTR</sequence>
<dbReference type="EMBL" id="BSXG01000106">
    <property type="protein sequence ID" value="GME43014.1"/>
    <property type="molecule type" value="Genomic_DNA"/>
</dbReference>
<organism evidence="1 2">
    <name type="scientific">Neofusicoccum parvum</name>
    <dbReference type="NCBI Taxonomy" id="310453"/>
    <lineage>
        <taxon>Eukaryota</taxon>
        <taxon>Fungi</taxon>
        <taxon>Dikarya</taxon>
        <taxon>Ascomycota</taxon>
        <taxon>Pezizomycotina</taxon>
        <taxon>Dothideomycetes</taxon>
        <taxon>Dothideomycetes incertae sedis</taxon>
        <taxon>Botryosphaeriales</taxon>
        <taxon>Botryosphaeriaceae</taxon>
        <taxon>Neofusicoccum</taxon>
    </lineage>
</organism>
<evidence type="ECO:0000313" key="2">
    <source>
        <dbReference type="Proteomes" id="UP001165186"/>
    </source>
</evidence>